<dbReference type="SMR" id="Q8J1E4"/>
<dbReference type="InterPro" id="IPR013777">
    <property type="entry name" value="A-amylase-like"/>
</dbReference>
<evidence type="ECO:0000256" key="14">
    <source>
        <dbReference type="PIRSR" id="PIRSR001024-2"/>
    </source>
</evidence>
<feature type="disulfide bond" evidence="16">
    <location>
        <begin position="171"/>
        <end position="184"/>
    </location>
</feature>
<dbReference type="CDD" id="cd11319">
    <property type="entry name" value="AmyAc_euk_AmyA"/>
    <property type="match status" value="1"/>
</dbReference>
<feature type="binding site" evidence="17">
    <location>
        <position position="225"/>
    </location>
    <ligand>
        <name>substrate</name>
    </ligand>
</feature>
<name>Q8J1E4_LIPKO</name>
<feature type="binding site" evidence="17">
    <location>
        <position position="317"/>
    </location>
    <ligand>
        <name>substrate</name>
    </ligand>
</feature>
<dbReference type="PANTHER" id="PTHR10357:SF215">
    <property type="entry name" value="ALPHA-AMYLASE 1"/>
    <property type="match status" value="1"/>
</dbReference>
<keyword evidence="5 15" id="KW-0479">Metal-binding</keyword>
<dbReference type="SUPFAM" id="SSF51445">
    <property type="entry name" value="(Trans)glycosidases"/>
    <property type="match status" value="1"/>
</dbReference>
<evidence type="ECO:0000256" key="18">
    <source>
        <dbReference type="SAM" id="SignalP"/>
    </source>
</evidence>
<evidence type="ECO:0000313" key="20">
    <source>
        <dbReference type="EMBL" id="AAO12212.1"/>
    </source>
</evidence>
<keyword evidence="11" id="KW-0119">Carbohydrate metabolism</keyword>
<organism evidence="20">
    <name type="scientific">Lipomyces kononenkoae</name>
    <name type="common">Yeast</name>
    <dbReference type="NCBI Taxonomy" id="34357"/>
    <lineage>
        <taxon>Eukaryota</taxon>
        <taxon>Fungi</taxon>
        <taxon>Dikarya</taxon>
        <taxon>Ascomycota</taxon>
        <taxon>Saccharomycotina</taxon>
        <taxon>Lipomycetes</taxon>
        <taxon>Lipomycetales</taxon>
        <taxon>Lipomycetaceae</taxon>
        <taxon>Lipomyces</taxon>
    </lineage>
</organism>
<dbReference type="SUPFAM" id="SSF51011">
    <property type="entry name" value="Glycosyl hydrolase domain"/>
    <property type="match status" value="1"/>
</dbReference>
<reference evidence="20" key="1">
    <citation type="journal article" date="2003" name="Yeast">
        <title>Cloning and characterization of a second alpha-amylase gene (LKA2) from Lipomyces kononenkoae IGC4052B and its expression in Saccharomyces cerevisiae.</title>
        <authorList>
            <person name="Eksteen J.M."/>
            <person name="Steyn A.J."/>
            <person name="van Rensburg P."/>
            <person name="Cordero Otero R.R."/>
            <person name="Pretorius I.S."/>
        </authorList>
    </citation>
    <scope>NUCLEOTIDE SEQUENCE</scope>
    <source>
        <strain evidence="20">spencer-martinsiae</strain>
    </source>
</reference>
<feature type="disulfide bond" evidence="16">
    <location>
        <begin position="52"/>
        <end position="58"/>
    </location>
</feature>
<comment type="cofactor">
    <cofactor evidence="2">
        <name>Ca(2+)</name>
        <dbReference type="ChEBI" id="CHEBI:29108"/>
    </cofactor>
</comment>
<feature type="binding site" evidence="17">
    <location>
        <position position="103"/>
    </location>
    <ligand>
        <name>substrate</name>
    </ligand>
</feature>
<keyword evidence="7" id="KW-0378">Hydrolase</keyword>
<dbReference type="InterPro" id="IPR015340">
    <property type="entry name" value="A_amylase_C_dom"/>
</dbReference>
<evidence type="ECO:0000256" key="3">
    <source>
        <dbReference type="ARBA" id="ARBA00008061"/>
    </source>
</evidence>
<accession>Q8J1E4</accession>
<dbReference type="AlphaFoldDB" id="Q8J1E4"/>
<feature type="binding site" evidence="17">
    <location>
        <position position="369"/>
    </location>
    <ligand>
        <name>substrate</name>
    </ligand>
</feature>
<dbReference type="InterPro" id="IPR013780">
    <property type="entry name" value="Glyco_hydro_b"/>
</dbReference>
<dbReference type="GO" id="GO:0004556">
    <property type="term" value="F:alpha-amylase activity"/>
    <property type="evidence" value="ECO:0007669"/>
    <property type="project" value="UniProtKB-EC"/>
</dbReference>
<dbReference type="PANTHER" id="PTHR10357">
    <property type="entry name" value="ALPHA-AMYLASE FAMILY MEMBER"/>
    <property type="match status" value="1"/>
</dbReference>
<feature type="binding site" evidence="15">
    <location>
        <position position="231"/>
    </location>
    <ligand>
        <name>Ca(2+)</name>
        <dbReference type="ChEBI" id="CHEBI:29108"/>
        <label>1</label>
    </ligand>
</feature>
<feature type="chain" id="PRO_5004308692" description="alpha-amylase" evidence="18">
    <location>
        <begin position="24"/>
        <end position="499"/>
    </location>
</feature>
<dbReference type="GO" id="GO:0016052">
    <property type="term" value="P:carbohydrate catabolic process"/>
    <property type="evidence" value="ECO:0007669"/>
    <property type="project" value="InterPro"/>
</dbReference>
<feature type="binding site" evidence="15">
    <location>
        <position position="251"/>
    </location>
    <ligand>
        <name>Ca(2+)</name>
        <dbReference type="ChEBI" id="CHEBI:29108"/>
        <label>2</label>
    </ligand>
</feature>
<evidence type="ECO:0000259" key="19">
    <source>
        <dbReference type="SMART" id="SM00642"/>
    </source>
</evidence>
<evidence type="ECO:0000256" key="9">
    <source>
        <dbReference type="ARBA" id="ARBA00023157"/>
    </source>
</evidence>
<evidence type="ECO:0000256" key="8">
    <source>
        <dbReference type="ARBA" id="ARBA00022837"/>
    </source>
</evidence>
<feature type="domain" description="Glycosyl hydrolase family 13 catalytic" evidence="19">
    <location>
        <begin position="36"/>
        <end position="394"/>
    </location>
</feature>
<dbReference type="InterPro" id="IPR017853">
    <property type="entry name" value="GH"/>
</dbReference>
<keyword evidence="9 16" id="KW-1015">Disulfide bond</keyword>
<evidence type="ECO:0000256" key="15">
    <source>
        <dbReference type="PIRSR" id="PIRSR001024-3"/>
    </source>
</evidence>
<comment type="similarity">
    <text evidence="3">Belongs to the glycosyl hydrolase 13 family.</text>
</comment>
<dbReference type="Gene3D" id="2.60.40.1180">
    <property type="entry name" value="Golgi alpha-mannosidase II"/>
    <property type="match status" value="1"/>
</dbReference>
<dbReference type="EC" id="3.2.1.1" evidence="4"/>
<keyword evidence="6 18" id="KW-0732">Signal</keyword>
<evidence type="ECO:0000256" key="11">
    <source>
        <dbReference type="ARBA" id="ARBA00023277"/>
    </source>
</evidence>
<evidence type="ECO:0000256" key="6">
    <source>
        <dbReference type="ARBA" id="ARBA00022729"/>
    </source>
</evidence>
<evidence type="ECO:0000256" key="17">
    <source>
        <dbReference type="PIRSR" id="PIRSR001024-5"/>
    </source>
</evidence>
<evidence type="ECO:0000256" key="4">
    <source>
        <dbReference type="ARBA" id="ARBA00012595"/>
    </source>
</evidence>
<sequence>MRLNLKQQALLGLLATFVTNVQAKTAAEWKELSIYQVITDRFATTNLTAPDCWIRAYCGGTWKGLERKLDYIQNMGFDAVWISPVIHNIEVNTTWGFAFHGYWGDDPYRLNEHFGTAADLKSLSDSLHARGMSLMVDVVINHLASYTLPQDVDYSLYPAPFNTSSAFHQPCPIDFSNQSSIEDCWLVTEPAPALVDLKNEDQVILDALINSVVDLVETYDIDGIRLDTARHVPKPSLAKFQEKVGVFVTGEALNQSVPYVAQYQGPLNSAINYPLWYALVDSFMGRTTFDYLESVVKSEQATFSDAHALTNFLDNQDQPRFASYLGDGNGDDVLRDENAATFLFFVSGIPVIYYGFEQRFDGGFDPVNREPMWTSGYNTSTPLYNYLARLNAIRKYAASITGTQVFYSDDTVFLGSGVSHMAMQRGPLVIVLTNVGQHIIDNTGYTVTGSQFSAGDSLTDLVSCTKVKVVGANGTFTSPSNGGKARIWIKSKYAGKFCS</sequence>
<evidence type="ECO:0000256" key="1">
    <source>
        <dbReference type="ARBA" id="ARBA00000548"/>
    </source>
</evidence>
<evidence type="ECO:0000256" key="2">
    <source>
        <dbReference type="ARBA" id="ARBA00001913"/>
    </source>
</evidence>
<protein>
    <recommendedName>
        <fullName evidence="4">alpha-amylase</fullName>
        <ecNumber evidence="4">3.2.1.1</ecNumber>
    </recommendedName>
</protein>
<evidence type="ECO:0000256" key="13">
    <source>
        <dbReference type="PIRSR" id="PIRSR001024-1"/>
    </source>
</evidence>
<keyword evidence="12" id="KW-0326">Glycosidase</keyword>
<dbReference type="PIRSF" id="PIRSF001024">
    <property type="entry name" value="Alph-amyl_fung"/>
    <property type="match status" value="1"/>
</dbReference>
<dbReference type="InterPro" id="IPR006047">
    <property type="entry name" value="GH13_cat_dom"/>
</dbReference>
<dbReference type="Pfam" id="PF09260">
    <property type="entry name" value="A_amylase_dom_C"/>
    <property type="match status" value="1"/>
</dbReference>
<keyword evidence="8 15" id="KW-0106">Calcium</keyword>
<feature type="binding site" evidence="17">
    <location>
        <position position="142"/>
    </location>
    <ligand>
        <name>substrate</name>
    </ligand>
</feature>
<dbReference type="SMART" id="SM00642">
    <property type="entry name" value="Aamy"/>
    <property type="match status" value="1"/>
</dbReference>
<feature type="binding site" evidence="15">
    <location>
        <position position="182"/>
    </location>
    <ligand>
        <name>Ca(2+)</name>
        <dbReference type="ChEBI" id="CHEBI:29108"/>
        <label>1</label>
    </ligand>
</feature>
<comment type="catalytic activity">
    <reaction evidence="1">
        <text>Endohydrolysis of (1-&gt;4)-alpha-D-glucosidic linkages in polysaccharides containing three or more (1-&gt;4)-alpha-linked D-glucose units.</text>
        <dbReference type="EC" id="3.2.1.1"/>
    </reaction>
</comment>
<feature type="active site" description="Proton donor" evidence="13">
    <location>
        <position position="251"/>
    </location>
</feature>
<evidence type="ECO:0000256" key="5">
    <source>
        <dbReference type="ARBA" id="ARBA00022723"/>
    </source>
</evidence>
<dbReference type="EMBL" id="AF443872">
    <property type="protein sequence ID" value="AAO12212.1"/>
    <property type="molecule type" value="mRNA"/>
</dbReference>
<dbReference type="GO" id="GO:0005509">
    <property type="term" value="F:calcium ion binding"/>
    <property type="evidence" value="ECO:0007669"/>
    <property type="project" value="InterPro"/>
</dbReference>
<evidence type="ECO:0000256" key="16">
    <source>
        <dbReference type="PIRSR" id="PIRSR001024-4"/>
    </source>
</evidence>
<dbReference type="Gene3D" id="3.20.20.80">
    <property type="entry name" value="Glycosidases"/>
    <property type="match status" value="1"/>
</dbReference>
<feature type="binding site" evidence="15">
    <location>
        <position position="196"/>
    </location>
    <ligand>
        <name>Ca(2+)</name>
        <dbReference type="ChEBI" id="CHEBI:29108"/>
        <label>1</label>
    </ligand>
</feature>
<evidence type="ECO:0000256" key="7">
    <source>
        <dbReference type="ARBA" id="ARBA00022801"/>
    </source>
</evidence>
<proteinExistence type="evidence at transcript level"/>
<feature type="binding site" evidence="15">
    <location>
        <position position="141"/>
    </location>
    <ligand>
        <name>Ca(2+)</name>
        <dbReference type="ChEBI" id="CHEBI:29108"/>
        <label>1</label>
    </ligand>
</feature>
<gene>
    <name evidence="20" type="primary">LKA2</name>
</gene>
<feature type="active site" description="Nucleophile" evidence="13">
    <location>
        <position position="227"/>
    </location>
</feature>
<evidence type="ECO:0000256" key="10">
    <source>
        <dbReference type="ARBA" id="ARBA00023180"/>
    </source>
</evidence>
<feature type="site" description="Transition state stabilizer" evidence="14">
    <location>
        <position position="317"/>
    </location>
</feature>
<dbReference type="Pfam" id="PF00128">
    <property type="entry name" value="Alpha-amylase"/>
    <property type="match status" value="1"/>
</dbReference>
<feature type="signal peptide" evidence="18">
    <location>
        <begin position="1"/>
        <end position="23"/>
    </location>
</feature>
<feature type="binding site" evidence="15">
    <location>
        <position position="227"/>
    </location>
    <ligand>
        <name>Ca(2+)</name>
        <dbReference type="ChEBI" id="CHEBI:29108"/>
        <label>2</label>
    </ligand>
</feature>
<evidence type="ECO:0000256" key="12">
    <source>
        <dbReference type="ARBA" id="ARBA00023295"/>
    </source>
</evidence>
<dbReference type="CAZy" id="GH13">
    <property type="family name" value="Glycoside Hydrolase Family 13"/>
</dbReference>
<keyword evidence="10" id="KW-0325">Glycoprotein</keyword>